<evidence type="ECO:0000313" key="4">
    <source>
        <dbReference type="Proteomes" id="UP001165378"/>
    </source>
</evidence>
<gene>
    <name evidence="3" type="ORF">LZ495_15570</name>
</gene>
<dbReference type="EMBL" id="JAKFHA010000007">
    <property type="protein sequence ID" value="MCF2528626.1"/>
    <property type="molecule type" value="Genomic_DNA"/>
</dbReference>
<reference evidence="3" key="1">
    <citation type="submission" date="2022-01" db="EMBL/GenBank/DDBJ databases">
        <title>Genome-Based Taxonomic Classification of the Phylum Actinobacteria.</title>
        <authorList>
            <person name="Gao Y."/>
        </authorList>
    </citation>
    <scope>NUCLEOTIDE SEQUENCE</scope>
    <source>
        <strain evidence="3">KLBMP 8922</strain>
    </source>
</reference>
<evidence type="ECO:0000256" key="2">
    <source>
        <dbReference type="SAM" id="Phobius"/>
    </source>
</evidence>
<keyword evidence="2" id="KW-1133">Transmembrane helix</keyword>
<dbReference type="AlphaFoldDB" id="A0AA41PZP4"/>
<keyword evidence="2" id="KW-0472">Membrane</keyword>
<name>A0AA41PZP4_9ACTN</name>
<organism evidence="3 4">
    <name type="scientific">Yinghuangia soli</name>
    <dbReference type="NCBI Taxonomy" id="2908204"/>
    <lineage>
        <taxon>Bacteria</taxon>
        <taxon>Bacillati</taxon>
        <taxon>Actinomycetota</taxon>
        <taxon>Actinomycetes</taxon>
        <taxon>Kitasatosporales</taxon>
        <taxon>Streptomycetaceae</taxon>
        <taxon>Yinghuangia</taxon>
    </lineage>
</organism>
<dbReference type="Proteomes" id="UP001165378">
    <property type="component" value="Unassembled WGS sequence"/>
</dbReference>
<keyword evidence="4" id="KW-1185">Reference proteome</keyword>
<comment type="caution">
    <text evidence="3">The sequence shown here is derived from an EMBL/GenBank/DDBJ whole genome shotgun (WGS) entry which is preliminary data.</text>
</comment>
<sequence length="265" mass="27180">MTETKSSRTFQWAAAGTAWGLLVLAGGLGYVGYTILHDDGPAAARPGVAAAAPGGRPSPPPQPGLAAAADGTHEGDLPAGLLPPPSGWVLGADRAQHGRQGLLPRNVVEASLQRSLDFAAMATGKRGRSAAEVLDAQGWSGTAFRTYRSVTNSMDVQIELTRMSPSAVRENGESMRRVAELAKVELLDPGVLDADAWCMAGPGSVLAGTGTGSGEGGLGELACNASVGDIQVKVYATGTEPLRQNAVFDLLKAQVDRLRKGGPTA</sequence>
<dbReference type="RefSeq" id="WP_235052784.1">
    <property type="nucleotide sequence ID" value="NZ_JAKFHA010000007.1"/>
</dbReference>
<proteinExistence type="predicted"/>
<feature type="compositionally biased region" description="Low complexity" evidence="1">
    <location>
        <begin position="46"/>
        <end position="55"/>
    </location>
</feature>
<keyword evidence="2" id="KW-0812">Transmembrane</keyword>
<accession>A0AA41PZP4</accession>
<feature type="transmembrane region" description="Helical" evidence="2">
    <location>
        <begin position="12"/>
        <end position="33"/>
    </location>
</feature>
<protein>
    <submittedName>
        <fullName evidence="3">Uncharacterized protein</fullName>
    </submittedName>
</protein>
<evidence type="ECO:0000256" key="1">
    <source>
        <dbReference type="SAM" id="MobiDB-lite"/>
    </source>
</evidence>
<feature type="region of interest" description="Disordered" evidence="1">
    <location>
        <begin position="46"/>
        <end position="85"/>
    </location>
</feature>
<evidence type="ECO:0000313" key="3">
    <source>
        <dbReference type="EMBL" id="MCF2528626.1"/>
    </source>
</evidence>